<evidence type="ECO:0000256" key="5">
    <source>
        <dbReference type="ARBA" id="ARBA00024042"/>
    </source>
</evidence>
<keyword evidence="2" id="KW-0285">Flavoprotein</keyword>
<name>A0A382I7G6_9ZZZZ</name>
<accession>A0A382I7G6</accession>
<evidence type="ECO:0000256" key="1">
    <source>
        <dbReference type="ARBA" id="ARBA00001917"/>
    </source>
</evidence>
<dbReference type="Gene3D" id="3.20.20.70">
    <property type="entry name" value="Aldolase class I"/>
    <property type="match status" value="1"/>
</dbReference>
<dbReference type="PROSITE" id="PS00557">
    <property type="entry name" value="FMN_HYDROXY_ACID_DH_1"/>
    <property type="match status" value="1"/>
</dbReference>
<dbReference type="InterPro" id="IPR008259">
    <property type="entry name" value="FMN_hydac_DH_AS"/>
</dbReference>
<organism evidence="7">
    <name type="scientific">marine metagenome</name>
    <dbReference type="NCBI Taxonomy" id="408172"/>
    <lineage>
        <taxon>unclassified sequences</taxon>
        <taxon>metagenomes</taxon>
        <taxon>ecological metagenomes</taxon>
    </lineage>
</organism>
<gene>
    <name evidence="7" type="ORF">METZ01_LOCUS247677</name>
</gene>
<dbReference type="AlphaFoldDB" id="A0A382I7G6"/>
<sequence>MREPRSQPGTQVRFQVLHEIAEEACARLPRNIWDYMRGATETETTAKRNRLAIDSVALRPRMLRDMSEVDLGTTFMGADLELPLTFAPIGSLESFDPEGGAAAARAAARHGMITTLSSVSAPGLEATAEAAGGPKIFQLYVRGDSAWVDDHVHRAVAAGYTAFCLTVDVAAYSRRERDIVNRFVKPWRRAAIGQNYQASLNWEDVKRFKTTHDIPLLIKGIMTAEDAALACNLGVDGIWVSNHGGRQLDQAQGSLAVLPEIVEAVADRASVVVDGGFLRGTDVVKAMALGANLVALGRLTAMGLGAAGEEGLTRTIDLLAEEMHIAMCLMGKTRFSELTPDDLTAAPPGHPPDVLSAFPLMRGAE</sequence>
<dbReference type="SUPFAM" id="SSF51395">
    <property type="entry name" value="FMN-linked oxidoreductases"/>
    <property type="match status" value="1"/>
</dbReference>
<reference evidence="7" key="1">
    <citation type="submission" date="2018-05" db="EMBL/GenBank/DDBJ databases">
        <authorList>
            <person name="Lanie J.A."/>
            <person name="Ng W.-L."/>
            <person name="Kazmierczak K.M."/>
            <person name="Andrzejewski T.M."/>
            <person name="Davidsen T.M."/>
            <person name="Wayne K.J."/>
            <person name="Tettelin H."/>
            <person name="Glass J.I."/>
            <person name="Rusch D."/>
            <person name="Podicherti R."/>
            <person name="Tsui H.-C.T."/>
            <person name="Winkler M.E."/>
        </authorList>
    </citation>
    <scope>NUCLEOTIDE SEQUENCE</scope>
</reference>
<dbReference type="InterPro" id="IPR013785">
    <property type="entry name" value="Aldolase_TIM"/>
</dbReference>
<dbReference type="EMBL" id="UINC01065305">
    <property type="protein sequence ID" value="SVB94823.1"/>
    <property type="molecule type" value="Genomic_DNA"/>
</dbReference>
<proteinExistence type="inferred from homology"/>
<keyword evidence="3" id="KW-0288">FMN</keyword>
<protein>
    <recommendedName>
        <fullName evidence="6">FMN hydroxy acid dehydrogenase domain-containing protein</fullName>
    </recommendedName>
</protein>
<dbReference type="CDD" id="cd02809">
    <property type="entry name" value="alpha_hydroxyacid_oxid_FMN"/>
    <property type="match status" value="1"/>
</dbReference>
<dbReference type="PANTHER" id="PTHR10578">
    <property type="entry name" value="S -2-HYDROXY-ACID OXIDASE-RELATED"/>
    <property type="match status" value="1"/>
</dbReference>
<dbReference type="GO" id="GO:0004459">
    <property type="term" value="F:L-lactate dehydrogenase (NAD+) activity"/>
    <property type="evidence" value="ECO:0007669"/>
    <property type="project" value="TreeGrafter"/>
</dbReference>
<comment type="cofactor">
    <cofactor evidence="1">
        <name>FMN</name>
        <dbReference type="ChEBI" id="CHEBI:58210"/>
    </cofactor>
</comment>
<dbReference type="PROSITE" id="PS51349">
    <property type="entry name" value="FMN_HYDROXY_ACID_DH_2"/>
    <property type="match status" value="1"/>
</dbReference>
<dbReference type="GO" id="GO:0005886">
    <property type="term" value="C:plasma membrane"/>
    <property type="evidence" value="ECO:0007669"/>
    <property type="project" value="TreeGrafter"/>
</dbReference>
<dbReference type="InterPro" id="IPR012133">
    <property type="entry name" value="Alpha-hydoxy_acid_DH_FMN"/>
</dbReference>
<dbReference type="Pfam" id="PF01070">
    <property type="entry name" value="FMN_dh"/>
    <property type="match status" value="1"/>
</dbReference>
<keyword evidence="4" id="KW-0560">Oxidoreductase</keyword>
<dbReference type="GO" id="GO:0009060">
    <property type="term" value="P:aerobic respiration"/>
    <property type="evidence" value="ECO:0007669"/>
    <property type="project" value="TreeGrafter"/>
</dbReference>
<dbReference type="PIRSF" id="PIRSF000138">
    <property type="entry name" value="Al-hdrx_acd_dh"/>
    <property type="match status" value="1"/>
</dbReference>
<dbReference type="GO" id="GO:0010181">
    <property type="term" value="F:FMN binding"/>
    <property type="evidence" value="ECO:0007669"/>
    <property type="project" value="InterPro"/>
</dbReference>
<evidence type="ECO:0000313" key="7">
    <source>
        <dbReference type="EMBL" id="SVB94823.1"/>
    </source>
</evidence>
<comment type="similarity">
    <text evidence="5">Belongs to the FMN-dependent alpha-hydroxy acid dehydrogenase family.</text>
</comment>
<evidence type="ECO:0000256" key="2">
    <source>
        <dbReference type="ARBA" id="ARBA00022630"/>
    </source>
</evidence>
<feature type="domain" description="FMN hydroxy acid dehydrogenase" evidence="6">
    <location>
        <begin position="9"/>
        <end position="348"/>
    </location>
</feature>
<dbReference type="PANTHER" id="PTHR10578:SF107">
    <property type="entry name" value="2-HYDROXYACID OXIDASE 1"/>
    <property type="match status" value="1"/>
</dbReference>
<dbReference type="InterPro" id="IPR037396">
    <property type="entry name" value="FMN_HAD"/>
</dbReference>
<evidence type="ECO:0000256" key="4">
    <source>
        <dbReference type="ARBA" id="ARBA00023002"/>
    </source>
</evidence>
<dbReference type="InterPro" id="IPR000262">
    <property type="entry name" value="FMN-dep_DH"/>
</dbReference>
<evidence type="ECO:0000256" key="3">
    <source>
        <dbReference type="ARBA" id="ARBA00022643"/>
    </source>
</evidence>
<evidence type="ECO:0000259" key="6">
    <source>
        <dbReference type="PROSITE" id="PS51349"/>
    </source>
</evidence>